<dbReference type="InParanoid" id="A0A6I8UNL5"/>
<evidence type="ECO:0000256" key="2">
    <source>
        <dbReference type="SAM" id="MobiDB-lite"/>
    </source>
</evidence>
<feature type="compositionally biased region" description="Basic residues" evidence="2">
    <location>
        <begin position="1"/>
        <end position="15"/>
    </location>
</feature>
<feature type="compositionally biased region" description="Basic residues" evidence="2">
    <location>
        <begin position="247"/>
        <end position="277"/>
    </location>
</feature>
<feature type="compositionally biased region" description="Basic residues" evidence="2">
    <location>
        <begin position="327"/>
        <end position="356"/>
    </location>
</feature>
<feature type="compositionally biased region" description="Basic residues" evidence="2">
    <location>
        <begin position="31"/>
        <end position="42"/>
    </location>
</feature>
<feature type="compositionally biased region" description="Basic and acidic residues" evidence="2">
    <location>
        <begin position="146"/>
        <end position="163"/>
    </location>
</feature>
<dbReference type="RefSeq" id="XP_001358282.4">
    <property type="nucleotide sequence ID" value="XM_001358245.5"/>
</dbReference>
<feature type="region of interest" description="Disordered" evidence="2">
    <location>
        <begin position="1"/>
        <end position="393"/>
    </location>
</feature>
<dbReference type="GO" id="GO:0010468">
    <property type="term" value="P:regulation of gene expression"/>
    <property type="evidence" value="ECO:0007669"/>
    <property type="project" value="TreeGrafter"/>
</dbReference>
<dbReference type="KEGG" id="dpo:4801143"/>
<evidence type="ECO:0000256" key="1">
    <source>
        <dbReference type="ARBA" id="ARBA00009313"/>
    </source>
</evidence>
<feature type="compositionally biased region" description="Low complexity" evidence="2">
    <location>
        <begin position="109"/>
        <end position="138"/>
    </location>
</feature>
<evidence type="ECO:0000313" key="5">
    <source>
        <dbReference type="RefSeq" id="XP_001358282.4"/>
    </source>
</evidence>
<feature type="compositionally biased region" description="Basic and acidic residues" evidence="2">
    <location>
        <begin position="16"/>
        <end position="27"/>
    </location>
</feature>
<comment type="similarity">
    <text evidence="1">Belongs to the NKAP family.</text>
</comment>
<evidence type="ECO:0000259" key="3">
    <source>
        <dbReference type="Pfam" id="PF06047"/>
    </source>
</evidence>
<keyword evidence="4" id="KW-1185">Reference proteome</keyword>
<dbReference type="PANTHER" id="PTHR13087:SF0">
    <property type="entry name" value="NFKB ACTIVATING PROTEIN LIKE"/>
    <property type="match status" value="1"/>
</dbReference>
<feature type="compositionally biased region" description="Basic and acidic residues" evidence="2">
    <location>
        <begin position="230"/>
        <end position="239"/>
    </location>
</feature>
<dbReference type="InterPro" id="IPR009269">
    <property type="entry name" value="NKAP_C"/>
</dbReference>
<feature type="compositionally biased region" description="Basic and acidic residues" evidence="2">
    <location>
        <begin position="204"/>
        <end position="218"/>
    </location>
</feature>
<dbReference type="GO" id="GO:0003682">
    <property type="term" value="F:chromatin binding"/>
    <property type="evidence" value="ECO:0007669"/>
    <property type="project" value="InterPro"/>
</dbReference>
<proteinExistence type="inferred from homology"/>
<feature type="compositionally biased region" description="Basic residues" evidence="2">
    <location>
        <begin position="94"/>
        <end position="108"/>
    </location>
</feature>
<feature type="compositionally biased region" description="Basic and acidic residues" evidence="2">
    <location>
        <begin position="317"/>
        <end position="326"/>
    </location>
</feature>
<sequence length="497" mass="55888">MRSRTRSRSPQRRRERREERSRSDRNVSNKPVRRRSPHRRSRSVSQGRSRSDRRVSNKQDRRPSPPRSKERDRLRRNSRSPHSGRKNERERRRSQQKVSAPRRRRSRSRSLSSSSSSSETSSEGSSTSSSDPRSNSARVPKLPPKAVDRWPNDRFREYNEKSKNPFKGWISGGKSFMDDPAEPSTRSSNYKGRGGGAPSYSDTRAGDARREQRVRIGEEGVPEVWSKSPTRAELDDVKLVKGSYVGPKKKKKKKGKGKKKDKKSKKKSKKSKKRKSKKDSSSSETSSSASSSGSSDSSDDSSSSDSSSSEGEDGDEWLEKTAEGIKKPKKKSSASKKDKKNKKKKRKSDKAAKSKKSSSGGSKSRSKDGGNNDEDVGPSLRPSGSLNQKDFGRALLPGEGAAMAAYIADGKRIPRRGEIGLTSDEIANFESVGYVMSGSRHRRMEAVRIRKENQLYSADEKRALAMFSKEERQKRENKILSQFKDMIHSKLQAKDKK</sequence>
<reference evidence="4" key="1">
    <citation type="submission" date="2024-06" db="UniProtKB">
        <authorList>
            <consortium name="RefSeq"/>
        </authorList>
    </citation>
    <scope>NUCLEOTIDE SEQUENCE [LARGE SCALE GENOMIC DNA]</scope>
    <source>
        <strain evidence="4">MV2-25</strain>
    </source>
</reference>
<reference evidence="5" key="2">
    <citation type="submission" date="2025-08" db="UniProtKB">
        <authorList>
            <consortium name="RefSeq"/>
        </authorList>
    </citation>
    <scope>IDENTIFICATION</scope>
    <source>
        <strain evidence="5">MV-25-SWS-2005</strain>
        <tissue evidence="5">Whole body</tissue>
    </source>
</reference>
<feature type="compositionally biased region" description="Basic and acidic residues" evidence="2">
    <location>
        <begin position="49"/>
        <end position="75"/>
    </location>
</feature>
<dbReference type="PANTHER" id="PTHR13087">
    <property type="entry name" value="NF-KAPPA B ACTIVATING PROTEIN"/>
    <property type="match status" value="1"/>
</dbReference>
<feature type="domain" description="NF-kappa-B-activating protein C-terminal" evidence="3">
    <location>
        <begin position="389"/>
        <end position="488"/>
    </location>
</feature>
<protein>
    <submittedName>
        <fullName evidence="5">NKAP family protein CG6066</fullName>
    </submittedName>
</protein>
<organism evidence="4 5">
    <name type="scientific">Drosophila pseudoobscura pseudoobscura</name>
    <name type="common">Fruit fly</name>
    <dbReference type="NCBI Taxonomy" id="46245"/>
    <lineage>
        <taxon>Eukaryota</taxon>
        <taxon>Metazoa</taxon>
        <taxon>Ecdysozoa</taxon>
        <taxon>Arthropoda</taxon>
        <taxon>Hexapoda</taxon>
        <taxon>Insecta</taxon>
        <taxon>Pterygota</taxon>
        <taxon>Neoptera</taxon>
        <taxon>Endopterygota</taxon>
        <taxon>Diptera</taxon>
        <taxon>Brachycera</taxon>
        <taxon>Muscomorpha</taxon>
        <taxon>Ephydroidea</taxon>
        <taxon>Drosophilidae</taxon>
        <taxon>Drosophila</taxon>
        <taxon>Sophophora</taxon>
    </lineage>
</organism>
<feature type="compositionally biased region" description="Low complexity" evidence="2">
    <location>
        <begin position="282"/>
        <end position="309"/>
    </location>
</feature>
<evidence type="ECO:0000313" key="4">
    <source>
        <dbReference type="Proteomes" id="UP000001819"/>
    </source>
</evidence>
<dbReference type="FunCoup" id="A0A6I8UNL5">
    <property type="interactions" value="451"/>
</dbReference>
<dbReference type="Pfam" id="PF06047">
    <property type="entry name" value="Nkap_C"/>
    <property type="match status" value="1"/>
</dbReference>
<name>A0A6I8UNL5_DROPS</name>
<dbReference type="GO" id="GO:0005634">
    <property type="term" value="C:nucleus"/>
    <property type="evidence" value="ECO:0007669"/>
    <property type="project" value="TreeGrafter"/>
</dbReference>
<accession>A0A6I8UNL5</accession>
<dbReference type="Proteomes" id="UP000001819">
    <property type="component" value="Chromosome 2"/>
</dbReference>
<gene>
    <name evidence="5" type="primary">LOC4801143</name>
</gene>
<dbReference type="AlphaFoldDB" id="A0A6I8UNL5"/>
<dbReference type="InterPro" id="IPR040466">
    <property type="entry name" value="NKAP"/>
</dbReference>